<protein>
    <submittedName>
        <fullName evidence="1">Type VI secretion protein</fullName>
    </submittedName>
</protein>
<reference evidence="1 2" key="1">
    <citation type="journal article" date="2017" name="ISME J.">
        <title>Potential for microbial H2 and metal transformations associated with novel bacteria and archaea in deep terrestrial subsurface sediments.</title>
        <authorList>
            <person name="Hernsdorf A.W."/>
            <person name="Amano Y."/>
            <person name="Miyakawa K."/>
            <person name="Ise K."/>
            <person name="Suzuki Y."/>
            <person name="Anantharaman K."/>
            <person name="Probst A."/>
            <person name="Burstein D."/>
            <person name="Thomas B.C."/>
            <person name="Banfield J.F."/>
        </authorList>
    </citation>
    <scope>NUCLEOTIDE SEQUENCE [LARGE SCALE GENOMIC DNA]</scope>
    <source>
        <strain evidence="1">HGW-Actinobacteria-3</strain>
    </source>
</reference>
<name>A0A2N3G4F5_9ACTN</name>
<dbReference type="EMBL" id="PHEX01000096">
    <property type="protein sequence ID" value="PKQ27454.1"/>
    <property type="molecule type" value="Genomic_DNA"/>
</dbReference>
<evidence type="ECO:0000313" key="1">
    <source>
        <dbReference type="EMBL" id="PKQ27454.1"/>
    </source>
</evidence>
<accession>A0A2N3G4F5</accession>
<gene>
    <name evidence="1" type="ORF">CVT63_07900</name>
</gene>
<evidence type="ECO:0000313" key="2">
    <source>
        <dbReference type="Proteomes" id="UP000233654"/>
    </source>
</evidence>
<dbReference type="AlphaFoldDB" id="A0A2N3G4F5"/>
<comment type="caution">
    <text evidence="1">The sequence shown here is derived from an EMBL/GenBank/DDBJ whole genome shotgun (WGS) entry which is preliminary data.</text>
</comment>
<proteinExistence type="predicted"/>
<organism evidence="1 2">
    <name type="scientific">Candidatus Anoxymicrobium japonicum</name>
    <dbReference type="NCBI Taxonomy" id="2013648"/>
    <lineage>
        <taxon>Bacteria</taxon>
        <taxon>Bacillati</taxon>
        <taxon>Actinomycetota</taxon>
        <taxon>Candidatus Geothermincolia</taxon>
        <taxon>Candidatus Geothermincolales</taxon>
        <taxon>Candidatus Anoxymicrobiaceae</taxon>
        <taxon>Candidatus Anoxymicrobium</taxon>
    </lineage>
</organism>
<feature type="non-terminal residue" evidence="1">
    <location>
        <position position="1"/>
    </location>
</feature>
<sequence>VSGGASITIDGGITVQCPGTITVQASKKSFGGPTSQNAQLPTFPEGVCIECLKRRAAQRTAFMNMGA</sequence>
<dbReference type="Proteomes" id="UP000233654">
    <property type="component" value="Unassembled WGS sequence"/>
</dbReference>